<dbReference type="EMBL" id="JAFKCV010000008">
    <property type="protein sequence ID" value="MBN7826506.1"/>
    <property type="molecule type" value="Genomic_DNA"/>
</dbReference>
<name>A0A939DRB2_9ALTE</name>
<comment type="similarity">
    <text evidence="2">Belongs to the autoinducer-2 exporter (AI-2E) (TC 2.A.86) family.</text>
</comment>
<feature type="transmembrane region" description="Helical" evidence="6">
    <location>
        <begin position="32"/>
        <end position="48"/>
    </location>
</feature>
<feature type="transmembrane region" description="Helical" evidence="6">
    <location>
        <begin position="60"/>
        <end position="85"/>
    </location>
</feature>
<evidence type="ECO:0000256" key="2">
    <source>
        <dbReference type="ARBA" id="ARBA00009773"/>
    </source>
</evidence>
<dbReference type="GO" id="GO:0016020">
    <property type="term" value="C:membrane"/>
    <property type="evidence" value="ECO:0007669"/>
    <property type="project" value="UniProtKB-SubCell"/>
</dbReference>
<comment type="caution">
    <text evidence="7">The sequence shown here is derived from an EMBL/GenBank/DDBJ whole genome shotgun (WGS) entry which is preliminary data.</text>
</comment>
<accession>A0A939DRB2</accession>
<organism evidence="7 8">
    <name type="scientific">Bowmanella dokdonensis</name>
    <dbReference type="NCBI Taxonomy" id="751969"/>
    <lineage>
        <taxon>Bacteria</taxon>
        <taxon>Pseudomonadati</taxon>
        <taxon>Pseudomonadota</taxon>
        <taxon>Gammaproteobacteria</taxon>
        <taxon>Alteromonadales</taxon>
        <taxon>Alteromonadaceae</taxon>
        <taxon>Bowmanella</taxon>
    </lineage>
</organism>
<feature type="transmembrane region" description="Helical" evidence="6">
    <location>
        <begin position="210"/>
        <end position="231"/>
    </location>
</feature>
<evidence type="ECO:0000256" key="5">
    <source>
        <dbReference type="ARBA" id="ARBA00023136"/>
    </source>
</evidence>
<evidence type="ECO:0000256" key="1">
    <source>
        <dbReference type="ARBA" id="ARBA00004141"/>
    </source>
</evidence>
<gene>
    <name evidence="7" type="ORF">J0A66_14820</name>
</gene>
<evidence type="ECO:0000256" key="4">
    <source>
        <dbReference type="ARBA" id="ARBA00022989"/>
    </source>
</evidence>
<evidence type="ECO:0000256" key="3">
    <source>
        <dbReference type="ARBA" id="ARBA00022692"/>
    </source>
</evidence>
<dbReference type="Pfam" id="PF01594">
    <property type="entry name" value="AI-2E_transport"/>
    <property type="match status" value="1"/>
</dbReference>
<dbReference type="PANTHER" id="PTHR21716:SF4">
    <property type="entry name" value="TRANSMEMBRANE PROTEIN 245"/>
    <property type="match status" value="1"/>
</dbReference>
<dbReference type="Proteomes" id="UP000664654">
    <property type="component" value="Unassembled WGS sequence"/>
</dbReference>
<comment type="subcellular location">
    <subcellularLocation>
        <location evidence="1">Membrane</location>
        <topology evidence="1">Multi-pass membrane protein</topology>
    </subcellularLocation>
</comment>
<dbReference type="PANTHER" id="PTHR21716">
    <property type="entry name" value="TRANSMEMBRANE PROTEIN"/>
    <property type="match status" value="1"/>
</dbReference>
<feature type="transmembrane region" description="Helical" evidence="6">
    <location>
        <begin position="274"/>
        <end position="296"/>
    </location>
</feature>
<dbReference type="RefSeq" id="WP_206574614.1">
    <property type="nucleotide sequence ID" value="NZ_JAFKCV010000008.1"/>
</dbReference>
<feature type="transmembrane region" description="Helical" evidence="6">
    <location>
        <begin position="237"/>
        <end position="267"/>
    </location>
</feature>
<keyword evidence="3 6" id="KW-0812">Transmembrane</keyword>
<evidence type="ECO:0000256" key="6">
    <source>
        <dbReference type="SAM" id="Phobius"/>
    </source>
</evidence>
<dbReference type="AlphaFoldDB" id="A0A939DRB2"/>
<keyword evidence="5 6" id="KW-0472">Membrane</keyword>
<evidence type="ECO:0000313" key="7">
    <source>
        <dbReference type="EMBL" id="MBN7826506.1"/>
    </source>
</evidence>
<dbReference type="InterPro" id="IPR002549">
    <property type="entry name" value="AI-2E-like"/>
</dbReference>
<feature type="transmembrane region" description="Helical" evidence="6">
    <location>
        <begin position="316"/>
        <end position="338"/>
    </location>
</feature>
<protein>
    <submittedName>
        <fullName evidence="7">AI-2E family transporter</fullName>
    </submittedName>
</protein>
<sequence>MQQEKLEYRFFILSLVMVTLLFGYLLQSFFGVIFWSSVIGIMFHPLYSKLNSAFGSKPNLAAMTTLLICCVMVIVPTLLIVGSFFQEGARLYQKLDSGELDPGSYIEQIKSSFPIVQEFLGRFGIDLDNLKSRLAEGAIAGSRFLAENAVQLGQGTMAFFLQVGVFLYLSYFLLRDGPQIIAILIRALPLGDEREHLLFRKFSEVTRATIKGNLVVAAVQGFLGGLIFWFLGLPSPLLWGVVMTLLSLVPVVGAAIIWAPVALYLLASGSWTDGIILIAFGAGVIGLVDNLLRPVLVGRDTALPDYLVLLSTLGGFAMFGMSGFVMGPLVAALFLSFWEIFIREFNPSFDPHHLDAEKELEEWQGEDSKARDE</sequence>
<keyword evidence="4 6" id="KW-1133">Transmembrane helix</keyword>
<reference evidence="7" key="1">
    <citation type="submission" date="2021-03" db="EMBL/GenBank/DDBJ databases">
        <title>novel species isolated from a fishpond in China.</title>
        <authorList>
            <person name="Lu H."/>
            <person name="Cai Z."/>
        </authorList>
    </citation>
    <scope>NUCLEOTIDE SEQUENCE</scope>
    <source>
        <strain evidence="7">JCM 30855</strain>
    </source>
</reference>
<evidence type="ECO:0000313" key="8">
    <source>
        <dbReference type="Proteomes" id="UP000664654"/>
    </source>
</evidence>
<proteinExistence type="inferred from homology"/>
<keyword evidence="8" id="KW-1185">Reference proteome</keyword>